<sequence length="439" mass="47662">MSAETATATEILSTPWRINGLTIKNRYVLSPMAVLQPTEDGHPSDQTIAFLTTRARGGAGLLIIGGAVATERGNEEAPFRPLMRFDTDEFIPGLRRMVDAVHEYSVPIFAQMFPSFGAMGVPDKGRPTRAASPKPVRMAAPRLPYGFYIPGGRTNPTPDEITKEEISEVQEQTVAAVSRARAAGFDGVELGAHMRYLYSSFLSPRTNWRTDEYGGSAENRARILTDTVRAIRSEVGPDYPVGLRMSTNDHLPDGQGPEGFAEVAAVIEKEGLGYIALSDANYESMDDNVTSQSGAILDHGEPQAFRAAMPTVPLLLSSTYDPQQCADAIDAGFADGIMLARQMLADPEFPNKVLQGRQDEIVWCDHHNTCLRRLIFNVPVRCRKNPAMGRESVLAGAKEPISVKLQSRAQNLLIAATGSPFLMGIADKLVTAGQKASKN</sequence>
<dbReference type="SUPFAM" id="SSF51395">
    <property type="entry name" value="FMN-linked oxidoreductases"/>
    <property type="match status" value="1"/>
</dbReference>
<reference evidence="4 5" key="1">
    <citation type="submission" date="2023-07" db="EMBL/GenBank/DDBJ databases">
        <title>Sorghum-associated microbial communities from plants grown in Nebraska, USA.</title>
        <authorList>
            <person name="Schachtman D."/>
        </authorList>
    </citation>
    <scope>NUCLEOTIDE SEQUENCE [LARGE SCALE GENOMIC DNA]</scope>
    <source>
        <strain evidence="4 5">CC523</strain>
    </source>
</reference>
<dbReference type="EC" id="1.3.1.34" evidence="4"/>
<organism evidence="4 5">
    <name type="scientific">Paenarthrobacter nicotinovorans</name>
    <name type="common">Arthrobacter nicotinovorans</name>
    <dbReference type="NCBI Taxonomy" id="29320"/>
    <lineage>
        <taxon>Bacteria</taxon>
        <taxon>Bacillati</taxon>
        <taxon>Actinomycetota</taxon>
        <taxon>Actinomycetes</taxon>
        <taxon>Micrococcales</taxon>
        <taxon>Micrococcaceae</taxon>
        <taxon>Paenarthrobacter</taxon>
    </lineage>
</organism>
<keyword evidence="5" id="KW-1185">Reference proteome</keyword>
<keyword evidence="1" id="KW-0285">Flavoprotein</keyword>
<protein>
    <submittedName>
        <fullName evidence="4">2,4-dienoyl-CoA reductase (NADPH2)</fullName>
        <ecNumber evidence="4">1.3.1.34</ecNumber>
    </submittedName>
</protein>
<dbReference type="GO" id="GO:0008670">
    <property type="term" value="F:2,4-dienoyl-CoA reductase (NADPH) activity"/>
    <property type="evidence" value="ECO:0007669"/>
    <property type="project" value="UniProtKB-EC"/>
</dbReference>
<name>A0ABT9TSZ0_PAENI</name>
<evidence type="ECO:0000313" key="4">
    <source>
        <dbReference type="EMBL" id="MDQ0104794.1"/>
    </source>
</evidence>
<evidence type="ECO:0000313" key="5">
    <source>
        <dbReference type="Proteomes" id="UP001244563"/>
    </source>
</evidence>
<dbReference type="PANTHER" id="PTHR43656">
    <property type="entry name" value="BINDING OXIDOREDUCTASE, PUTATIVE (AFU_ORTHOLOGUE AFUA_2G08260)-RELATED"/>
    <property type="match status" value="1"/>
</dbReference>
<keyword evidence="2 4" id="KW-0560">Oxidoreductase</keyword>
<dbReference type="PANTHER" id="PTHR43656:SF2">
    <property type="entry name" value="BINDING OXIDOREDUCTASE, PUTATIVE (AFU_ORTHOLOGUE AFUA_2G08260)-RELATED"/>
    <property type="match status" value="1"/>
</dbReference>
<comment type="caution">
    <text evidence="4">The sequence shown here is derived from an EMBL/GenBank/DDBJ whole genome shotgun (WGS) entry which is preliminary data.</text>
</comment>
<dbReference type="InterPro" id="IPR013785">
    <property type="entry name" value="Aldolase_TIM"/>
</dbReference>
<feature type="domain" description="NADH:flavin oxidoreductase/NADH oxidase N-terminal" evidence="3">
    <location>
        <begin position="14"/>
        <end position="360"/>
    </location>
</feature>
<dbReference type="Pfam" id="PF00724">
    <property type="entry name" value="Oxidored_FMN"/>
    <property type="match status" value="1"/>
</dbReference>
<dbReference type="EMBL" id="JAUSSW010000024">
    <property type="protein sequence ID" value="MDQ0104794.1"/>
    <property type="molecule type" value="Genomic_DNA"/>
</dbReference>
<dbReference type="InterPro" id="IPR051799">
    <property type="entry name" value="NADH_flavin_oxidoreductase"/>
</dbReference>
<gene>
    <name evidence="4" type="ORF">J2T10_004470</name>
</gene>
<dbReference type="RefSeq" id="WP_064723776.1">
    <property type="nucleotide sequence ID" value="NZ_BDDW01000028.1"/>
</dbReference>
<dbReference type="Gene3D" id="3.20.20.70">
    <property type="entry name" value="Aldolase class I"/>
    <property type="match status" value="1"/>
</dbReference>
<evidence type="ECO:0000256" key="1">
    <source>
        <dbReference type="ARBA" id="ARBA00022630"/>
    </source>
</evidence>
<dbReference type="Proteomes" id="UP001244563">
    <property type="component" value="Unassembled WGS sequence"/>
</dbReference>
<evidence type="ECO:0000259" key="3">
    <source>
        <dbReference type="Pfam" id="PF00724"/>
    </source>
</evidence>
<proteinExistence type="predicted"/>
<dbReference type="InterPro" id="IPR001155">
    <property type="entry name" value="OxRdtase_FMN_N"/>
</dbReference>
<dbReference type="CDD" id="cd02803">
    <property type="entry name" value="OYE_like_FMN_family"/>
    <property type="match status" value="1"/>
</dbReference>
<evidence type="ECO:0000256" key="2">
    <source>
        <dbReference type="ARBA" id="ARBA00023002"/>
    </source>
</evidence>
<accession>A0ABT9TSZ0</accession>